<dbReference type="CDD" id="cd12203">
    <property type="entry name" value="GT1"/>
    <property type="match status" value="1"/>
</dbReference>
<dbReference type="Gramene" id="Pp3c19_12480V3.3">
    <property type="protein sequence ID" value="Pp3c19_12480V3.3"/>
    <property type="gene ID" value="Pp3c19_12480"/>
</dbReference>
<dbReference type="InterPro" id="IPR044822">
    <property type="entry name" value="Myb_DNA-bind_4"/>
</dbReference>
<reference evidence="8 10" key="2">
    <citation type="journal article" date="2018" name="Plant J.">
        <title>The Physcomitrella patens chromosome-scale assembly reveals moss genome structure and evolution.</title>
        <authorList>
            <person name="Lang D."/>
            <person name="Ullrich K.K."/>
            <person name="Murat F."/>
            <person name="Fuchs J."/>
            <person name="Jenkins J."/>
            <person name="Haas F.B."/>
            <person name="Piednoel M."/>
            <person name="Gundlach H."/>
            <person name="Van Bel M."/>
            <person name="Meyberg R."/>
            <person name="Vives C."/>
            <person name="Morata J."/>
            <person name="Symeonidi A."/>
            <person name="Hiss M."/>
            <person name="Muchero W."/>
            <person name="Kamisugi Y."/>
            <person name="Saleh O."/>
            <person name="Blanc G."/>
            <person name="Decker E.L."/>
            <person name="van Gessel N."/>
            <person name="Grimwood J."/>
            <person name="Hayes R.D."/>
            <person name="Graham S.W."/>
            <person name="Gunter L.E."/>
            <person name="McDaniel S.F."/>
            <person name="Hoernstein S.N.W."/>
            <person name="Larsson A."/>
            <person name="Li F.W."/>
            <person name="Perroud P.F."/>
            <person name="Phillips J."/>
            <person name="Ranjan P."/>
            <person name="Rokshar D.S."/>
            <person name="Rothfels C.J."/>
            <person name="Schneider L."/>
            <person name="Shu S."/>
            <person name="Stevenson D.W."/>
            <person name="Thummler F."/>
            <person name="Tillich M."/>
            <person name="Villarreal Aguilar J.C."/>
            <person name="Widiez T."/>
            <person name="Wong G.K."/>
            <person name="Wymore A."/>
            <person name="Zhang Y."/>
            <person name="Zimmer A.D."/>
            <person name="Quatrano R.S."/>
            <person name="Mayer K.F.X."/>
            <person name="Goodstein D."/>
            <person name="Casacuberta J.M."/>
            <person name="Vandepoele K."/>
            <person name="Reski R."/>
            <person name="Cuming A.C."/>
            <person name="Tuskan G.A."/>
            <person name="Maumus F."/>
            <person name="Salse J."/>
            <person name="Schmutz J."/>
            <person name="Rensing S.A."/>
        </authorList>
    </citation>
    <scope>NUCLEOTIDE SEQUENCE [LARGE SCALE GENOMIC DNA]</scope>
    <source>
        <strain evidence="9 10">cv. Gransden 2004</strain>
    </source>
</reference>
<keyword evidence="5" id="KW-0539">Nucleus</keyword>
<name>A0A2K1IY74_PHYPA</name>
<dbReference type="Pfam" id="PF13837">
    <property type="entry name" value="Myb_DNA-bind_4"/>
    <property type="match status" value="1"/>
</dbReference>
<dbReference type="PANTHER" id="PTHR21654:SF84">
    <property type="entry name" value="SI:DKEY-66I24.7"/>
    <property type="match status" value="1"/>
</dbReference>
<evidence type="ECO:0000259" key="7">
    <source>
        <dbReference type="PROSITE" id="PS50090"/>
    </source>
</evidence>
<evidence type="ECO:0000313" key="8">
    <source>
        <dbReference type="EMBL" id="PNR34221.1"/>
    </source>
</evidence>
<dbReference type="EnsemblPlants" id="Pp3c19_12480V3.1">
    <property type="protein sequence ID" value="Pp3c19_12480V3.1"/>
    <property type="gene ID" value="Pp3c19_12480"/>
</dbReference>
<feature type="compositionally biased region" description="Basic residues" evidence="6">
    <location>
        <begin position="160"/>
        <end position="169"/>
    </location>
</feature>
<dbReference type="FunCoup" id="A0A2K1IY74">
    <property type="interactions" value="118"/>
</dbReference>
<dbReference type="KEGG" id="ppp:112272786"/>
<keyword evidence="10" id="KW-1185">Reference proteome</keyword>
<organism evidence="8">
    <name type="scientific">Physcomitrium patens</name>
    <name type="common">Spreading-leaved earth moss</name>
    <name type="synonym">Physcomitrella patens</name>
    <dbReference type="NCBI Taxonomy" id="3218"/>
    <lineage>
        <taxon>Eukaryota</taxon>
        <taxon>Viridiplantae</taxon>
        <taxon>Streptophyta</taxon>
        <taxon>Embryophyta</taxon>
        <taxon>Bryophyta</taxon>
        <taxon>Bryophytina</taxon>
        <taxon>Bryopsida</taxon>
        <taxon>Funariidae</taxon>
        <taxon>Funariales</taxon>
        <taxon>Funariaceae</taxon>
        <taxon>Physcomitrium</taxon>
    </lineage>
</organism>
<keyword evidence="2" id="KW-0805">Transcription regulation</keyword>
<feature type="compositionally biased region" description="Acidic residues" evidence="6">
    <location>
        <begin position="173"/>
        <end position="189"/>
    </location>
</feature>
<evidence type="ECO:0000256" key="5">
    <source>
        <dbReference type="ARBA" id="ARBA00023242"/>
    </source>
</evidence>
<dbReference type="GO" id="GO:0003677">
    <property type="term" value="F:DNA binding"/>
    <property type="evidence" value="ECO:0007669"/>
    <property type="project" value="UniProtKB-KW"/>
</dbReference>
<evidence type="ECO:0000256" key="4">
    <source>
        <dbReference type="ARBA" id="ARBA00023163"/>
    </source>
</evidence>
<evidence type="ECO:0000256" key="1">
    <source>
        <dbReference type="ARBA" id="ARBA00004123"/>
    </source>
</evidence>
<reference evidence="8 10" key="1">
    <citation type="journal article" date="2008" name="Science">
        <title>The Physcomitrella genome reveals evolutionary insights into the conquest of land by plants.</title>
        <authorList>
            <person name="Rensing S."/>
            <person name="Lang D."/>
            <person name="Zimmer A."/>
            <person name="Terry A."/>
            <person name="Salamov A."/>
            <person name="Shapiro H."/>
            <person name="Nishiyama T."/>
            <person name="Perroud P.-F."/>
            <person name="Lindquist E."/>
            <person name="Kamisugi Y."/>
            <person name="Tanahashi T."/>
            <person name="Sakakibara K."/>
            <person name="Fujita T."/>
            <person name="Oishi K."/>
            <person name="Shin-I T."/>
            <person name="Kuroki Y."/>
            <person name="Toyoda A."/>
            <person name="Suzuki Y."/>
            <person name="Hashimoto A."/>
            <person name="Yamaguchi K."/>
            <person name="Sugano A."/>
            <person name="Kohara Y."/>
            <person name="Fujiyama A."/>
            <person name="Anterola A."/>
            <person name="Aoki S."/>
            <person name="Ashton N."/>
            <person name="Barbazuk W.B."/>
            <person name="Barker E."/>
            <person name="Bennetzen J."/>
            <person name="Bezanilla M."/>
            <person name="Blankenship R."/>
            <person name="Cho S.H."/>
            <person name="Dutcher S."/>
            <person name="Estelle M."/>
            <person name="Fawcett J.A."/>
            <person name="Gundlach H."/>
            <person name="Hanada K."/>
            <person name="Heyl A."/>
            <person name="Hicks K.A."/>
            <person name="Hugh J."/>
            <person name="Lohr M."/>
            <person name="Mayer K."/>
            <person name="Melkozernov A."/>
            <person name="Murata T."/>
            <person name="Nelson D."/>
            <person name="Pils B."/>
            <person name="Prigge M."/>
            <person name="Reiss B."/>
            <person name="Renner T."/>
            <person name="Rombauts S."/>
            <person name="Rushton P."/>
            <person name="Sanderfoot A."/>
            <person name="Schween G."/>
            <person name="Shiu S.-H."/>
            <person name="Stueber K."/>
            <person name="Theodoulou F.L."/>
            <person name="Tu H."/>
            <person name="Van de Peer Y."/>
            <person name="Verrier P.J."/>
            <person name="Waters E."/>
            <person name="Wood A."/>
            <person name="Yang L."/>
            <person name="Cove D."/>
            <person name="Cuming A."/>
            <person name="Hasebe M."/>
            <person name="Lucas S."/>
            <person name="Mishler D.B."/>
            <person name="Reski R."/>
            <person name="Grigoriev I."/>
            <person name="Quatrano R.S."/>
            <person name="Boore J.L."/>
        </authorList>
    </citation>
    <scope>NUCLEOTIDE SEQUENCE [LARGE SCALE GENOMIC DNA]</scope>
    <source>
        <strain evidence="9 10">cv. Gransden 2004</strain>
    </source>
</reference>
<dbReference type="OrthoDB" id="691673at2759"/>
<dbReference type="AlphaFoldDB" id="A0A2K1IY74"/>
<reference evidence="9" key="3">
    <citation type="submission" date="2020-12" db="UniProtKB">
        <authorList>
            <consortium name="EnsemblPlants"/>
        </authorList>
    </citation>
    <scope>IDENTIFICATION</scope>
</reference>
<feature type="compositionally biased region" description="Basic and acidic residues" evidence="6">
    <location>
        <begin position="200"/>
        <end position="215"/>
    </location>
</feature>
<dbReference type="EMBL" id="ABEU02000019">
    <property type="protein sequence ID" value="PNR34221.1"/>
    <property type="molecule type" value="Genomic_DNA"/>
</dbReference>
<evidence type="ECO:0000256" key="2">
    <source>
        <dbReference type="ARBA" id="ARBA00023015"/>
    </source>
</evidence>
<feature type="region of interest" description="Disordered" evidence="6">
    <location>
        <begin position="151"/>
        <end position="215"/>
    </location>
</feature>
<dbReference type="Gramene" id="Pp3c19_12480V3.2">
    <property type="protein sequence ID" value="Pp3c19_12480V3.2"/>
    <property type="gene ID" value="Pp3c19_12480"/>
</dbReference>
<dbReference type="RefSeq" id="XP_073385212.1">
    <property type="nucleotide sequence ID" value="XM_073529111.1"/>
</dbReference>
<sequence>MAENLSVLPNSISLQGSHDTNYPDLGTLTPVRGRILKKDDRILQWGYHETKQLISIRAELEKDFALIKRNKTLWELIERKMMEKGFRRSADQCKCKWKNLVNLYKGKETFEPDYEFPQGKDPIYPENGRQCPFFDELDAIFKERAKNSDKSLLESELGSRGKKKGKRGKTKSDDDDDSEDDDEEEESEEDRVVQRKKRKNEKENNRPRVTAEKYRANSMQEVLEDFFQQQQRVEEQWRESVERREQERRLREQEWRDAMEKLEQERIAREHMWREREEQKRIRDEARAQKRDELFAALLTKLAQDEGY</sequence>
<protein>
    <recommendedName>
        <fullName evidence="7">Myb-like domain-containing protein</fullName>
    </recommendedName>
</protein>
<evidence type="ECO:0000256" key="3">
    <source>
        <dbReference type="ARBA" id="ARBA00023125"/>
    </source>
</evidence>
<feature type="domain" description="Myb-like" evidence="7">
    <location>
        <begin position="45"/>
        <end position="101"/>
    </location>
</feature>
<dbReference type="EnsemblPlants" id="Pp3c19_12480V3.2">
    <property type="protein sequence ID" value="Pp3c19_12480V3.2"/>
    <property type="gene ID" value="Pp3c19_12480"/>
</dbReference>
<gene>
    <name evidence="9" type="primary">LOC112272786</name>
    <name evidence="8" type="ORF">PHYPA_024038</name>
</gene>
<dbReference type="Gramene" id="Pp3c19_12480V3.1">
    <property type="protein sequence ID" value="Pp3c19_12480V3.1"/>
    <property type="gene ID" value="Pp3c19_12480"/>
</dbReference>
<keyword evidence="3" id="KW-0238">DNA-binding</keyword>
<dbReference type="PANTHER" id="PTHR21654">
    <property type="entry name" value="FI21293P1"/>
    <property type="match status" value="1"/>
</dbReference>
<dbReference type="GO" id="GO:0005634">
    <property type="term" value="C:nucleus"/>
    <property type="evidence" value="ECO:0007669"/>
    <property type="project" value="UniProtKB-SubCell"/>
</dbReference>
<dbReference type="EnsemblPlants" id="Pp3c19_12480V3.3">
    <property type="protein sequence ID" value="Pp3c19_12480V3.3"/>
    <property type="gene ID" value="Pp3c19_12480"/>
</dbReference>
<comment type="subcellular location">
    <subcellularLocation>
        <location evidence="1">Nucleus</location>
    </subcellularLocation>
</comment>
<dbReference type="PROSITE" id="PS50090">
    <property type="entry name" value="MYB_LIKE"/>
    <property type="match status" value="1"/>
</dbReference>
<evidence type="ECO:0000313" key="9">
    <source>
        <dbReference type="EnsemblPlants" id="Pp3c19_12480V3.1"/>
    </source>
</evidence>
<dbReference type="GO" id="GO:0010468">
    <property type="term" value="P:regulation of gene expression"/>
    <property type="evidence" value="ECO:0007669"/>
    <property type="project" value="UniProtKB-ARBA"/>
</dbReference>
<dbReference type="PaxDb" id="3218-PP1S301_41V6.1"/>
<evidence type="ECO:0000256" key="6">
    <source>
        <dbReference type="SAM" id="MobiDB-lite"/>
    </source>
</evidence>
<proteinExistence type="predicted"/>
<dbReference type="RefSeq" id="XP_024356664.1">
    <property type="nucleotide sequence ID" value="XM_024500896.2"/>
</dbReference>
<dbReference type="Gene3D" id="1.10.10.60">
    <property type="entry name" value="Homeodomain-like"/>
    <property type="match status" value="1"/>
</dbReference>
<keyword evidence="4" id="KW-0804">Transcription</keyword>
<dbReference type="GeneID" id="112272786"/>
<dbReference type="Proteomes" id="UP000006727">
    <property type="component" value="Chromosome 19"/>
</dbReference>
<evidence type="ECO:0000313" key="10">
    <source>
        <dbReference type="Proteomes" id="UP000006727"/>
    </source>
</evidence>
<accession>A0A2K1IY74</accession>
<dbReference type="InterPro" id="IPR001005">
    <property type="entry name" value="SANT/Myb"/>
</dbReference>
<dbReference type="RefSeq" id="XP_024356665.1">
    <property type="nucleotide sequence ID" value="XM_024500897.2"/>
</dbReference>
<dbReference type="FunFam" id="1.10.10.60:FF:000032">
    <property type="entry name" value="Zinc finger and SCAN domain-containing 20"/>
    <property type="match status" value="1"/>
</dbReference>